<sequence>MSHFSDPENGPLSNLISYLNSNPSTQSLAHWMSQNLQKVIGLLFVIPVYVILPQKHKYIGVMVSIFSILILPPASSIDYLVMFVSLSLYYKLKVSSHKIYLVVFNVLLYMLGLSFTSKGVQAPVIHKVVN</sequence>
<keyword evidence="1" id="KW-0812">Transmembrane</keyword>
<feature type="transmembrane region" description="Helical" evidence="1">
    <location>
        <begin position="59"/>
        <end position="87"/>
    </location>
</feature>
<evidence type="ECO:0000256" key="1">
    <source>
        <dbReference type="SAM" id="Phobius"/>
    </source>
</evidence>
<reference evidence="2" key="1">
    <citation type="submission" date="2022-04" db="EMBL/GenBank/DDBJ databases">
        <authorList>
            <person name="Wang H."/>
            <person name="Zhang Y."/>
            <person name="Ye Z."/>
        </authorList>
    </citation>
    <scope>NUCLEOTIDE SEQUENCE</scope>
    <source>
        <strain evidence="2">Nbu</strain>
    </source>
</reference>
<dbReference type="Pfam" id="PF16504">
    <property type="entry name" value="SP24"/>
    <property type="match status" value="1"/>
</dbReference>
<protein>
    <submittedName>
        <fullName evidence="2">ORF3</fullName>
    </submittedName>
</protein>
<dbReference type="EMBL" id="ON442311">
    <property type="protein sequence ID" value="URS65736.1"/>
    <property type="molecule type" value="Genomic_RNA"/>
</dbReference>
<keyword evidence="1" id="KW-0472">Membrane</keyword>
<accession>A0A9Y1G868</accession>
<feature type="transmembrane region" description="Helical" evidence="1">
    <location>
        <begin position="99"/>
        <end position="117"/>
    </location>
</feature>
<evidence type="ECO:0000313" key="2">
    <source>
        <dbReference type="EMBL" id="URS65736.1"/>
    </source>
</evidence>
<dbReference type="InterPro" id="IPR032441">
    <property type="entry name" value="SP24"/>
</dbReference>
<organism evidence="2">
    <name type="scientific">Negevirus sp</name>
    <dbReference type="NCBI Taxonomy" id="2585265"/>
    <lineage>
        <taxon>Viruses</taxon>
        <taxon>Riboviria</taxon>
        <taxon>Negevirus</taxon>
    </lineage>
</organism>
<feature type="transmembrane region" description="Helical" evidence="1">
    <location>
        <begin position="35"/>
        <end position="52"/>
    </location>
</feature>
<keyword evidence="1" id="KW-1133">Transmembrane helix</keyword>
<name>A0A9Y1G868_9VIRU</name>
<proteinExistence type="predicted"/>